<dbReference type="PROSITE" id="PS00028">
    <property type="entry name" value="ZINC_FINGER_C2H2_1"/>
    <property type="match status" value="4"/>
</dbReference>
<evidence type="ECO:0000256" key="1">
    <source>
        <dbReference type="ARBA" id="ARBA00022723"/>
    </source>
</evidence>
<dbReference type="PANTHER" id="PTHR24379:SF121">
    <property type="entry name" value="C2H2-TYPE DOMAIN-CONTAINING PROTEIN"/>
    <property type="match status" value="1"/>
</dbReference>
<evidence type="ECO:0000256" key="2">
    <source>
        <dbReference type="ARBA" id="ARBA00022737"/>
    </source>
</evidence>
<name>A0AAN8X8L0_HALRR</name>
<keyword evidence="2" id="KW-0677">Repeat</keyword>
<proteinExistence type="predicted"/>
<dbReference type="EMBL" id="JAXCGZ010006333">
    <property type="protein sequence ID" value="KAK7079846.1"/>
    <property type="molecule type" value="Genomic_DNA"/>
</dbReference>
<evidence type="ECO:0000256" key="3">
    <source>
        <dbReference type="ARBA" id="ARBA00022771"/>
    </source>
</evidence>
<keyword evidence="1" id="KW-0479">Metal-binding</keyword>
<organism evidence="8 9">
    <name type="scientific">Halocaridina rubra</name>
    <name type="common">Hawaiian red shrimp</name>
    <dbReference type="NCBI Taxonomy" id="373956"/>
    <lineage>
        <taxon>Eukaryota</taxon>
        <taxon>Metazoa</taxon>
        <taxon>Ecdysozoa</taxon>
        <taxon>Arthropoda</taxon>
        <taxon>Crustacea</taxon>
        <taxon>Multicrustacea</taxon>
        <taxon>Malacostraca</taxon>
        <taxon>Eumalacostraca</taxon>
        <taxon>Eucarida</taxon>
        <taxon>Decapoda</taxon>
        <taxon>Pleocyemata</taxon>
        <taxon>Caridea</taxon>
        <taxon>Atyoidea</taxon>
        <taxon>Atyidae</taxon>
        <taxon>Halocaridina</taxon>
    </lineage>
</organism>
<dbReference type="Pfam" id="PF00096">
    <property type="entry name" value="zf-C2H2"/>
    <property type="match status" value="3"/>
</dbReference>
<dbReference type="InterPro" id="IPR036236">
    <property type="entry name" value="Znf_C2H2_sf"/>
</dbReference>
<dbReference type="PANTHER" id="PTHR24379">
    <property type="entry name" value="KRAB AND ZINC FINGER DOMAIN-CONTAINING"/>
    <property type="match status" value="1"/>
</dbReference>
<evidence type="ECO:0000313" key="8">
    <source>
        <dbReference type="EMBL" id="KAK7079846.1"/>
    </source>
</evidence>
<evidence type="ECO:0000313" key="9">
    <source>
        <dbReference type="Proteomes" id="UP001381693"/>
    </source>
</evidence>
<keyword evidence="3 5" id="KW-0863">Zinc-finger</keyword>
<feature type="region of interest" description="Disordered" evidence="6">
    <location>
        <begin position="232"/>
        <end position="267"/>
    </location>
</feature>
<feature type="domain" description="C2H2-type" evidence="7">
    <location>
        <begin position="307"/>
        <end position="334"/>
    </location>
</feature>
<dbReference type="InterPro" id="IPR013087">
    <property type="entry name" value="Znf_C2H2_type"/>
</dbReference>
<dbReference type="PROSITE" id="PS50157">
    <property type="entry name" value="ZINC_FINGER_C2H2_2"/>
    <property type="match status" value="4"/>
</dbReference>
<evidence type="ECO:0000256" key="4">
    <source>
        <dbReference type="ARBA" id="ARBA00022833"/>
    </source>
</evidence>
<dbReference type="SMART" id="SM00355">
    <property type="entry name" value="ZnF_C2H2"/>
    <property type="match status" value="5"/>
</dbReference>
<sequence length="415" mass="45388">MRVDTELGAGKLWLKSLDVVPRWTQTQVYTCGECGKEIQGTVSTVQHLLAHDSDGARVDISKSSSTLVNGGEHKNMEHVLHNGISKREINSINRSVLQGTLRGLPVSDGTRDERTQKGGGSGVEKVTLNCIVDGKLLKIGEAPVNIAVPVAPVSTCGNVLVVENGKYNVNVLDNGNVDEHCIMQSQIASEESAEINPLDLLTTVLEEDQKSDNPLLPAEHFLLSLPTPTHFLDNESGIGGQDDSADGYQESQENDDDASNDGSDIPSDILLDHPGVYQCDKCPEAFKYQYLLVSHKRQAHQGQSVQFQCQVCQMEFAVLQELKRHMMTHSGANMYACHMCGQGFSDRPSLKAHILTHGGSAERSSKCESCAVEFMSKSELTRHIVKYQGTCNPQKSSEFDTLQILQSLYHSHANS</sequence>
<accession>A0AAN8X8L0</accession>
<reference evidence="8 9" key="1">
    <citation type="submission" date="2023-11" db="EMBL/GenBank/DDBJ databases">
        <title>Halocaridina rubra genome assembly.</title>
        <authorList>
            <person name="Smith C."/>
        </authorList>
    </citation>
    <scope>NUCLEOTIDE SEQUENCE [LARGE SCALE GENOMIC DNA]</scope>
    <source>
        <strain evidence="8">EP-1</strain>
        <tissue evidence="8">Whole</tissue>
    </source>
</reference>
<dbReference type="SUPFAM" id="SSF57667">
    <property type="entry name" value="beta-beta-alpha zinc fingers"/>
    <property type="match status" value="2"/>
</dbReference>
<feature type="domain" description="C2H2-type" evidence="7">
    <location>
        <begin position="29"/>
        <end position="56"/>
    </location>
</feature>
<comment type="caution">
    <text evidence="8">The sequence shown here is derived from an EMBL/GenBank/DDBJ whole genome shotgun (WGS) entry which is preliminary data.</text>
</comment>
<evidence type="ECO:0000256" key="5">
    <source>
        <dbReference type="PROSITE-ProRule" id="PRU00042"/>
    </source>
</evidence>
<keyword evidence="4" id="KW-0862">Zinc</keyword>
<keyword evidence="9" id="KW-1185">Reference proteome</keyword>
<dbReference type="Proteomes" id="UP001381693">
    <property type="component" value="Unassembled WGS sequence"/>
</dbReference>
<feature type="domain" description="C2H2-type" evidence="7">
    <location>
        <begin position="277"/>
        <end position="305"/>
    </location>
</feature>
<dbReference type="Gene3D" id="3.30.160.60">
    <property type="entry name" value="Classic Zinc Finger"/>
    <property type="match status" value="2"/>
</dbReference>
<evidence type="ECO:0000259" key="7">
    <source>
        <dbReference type="PROSITE" id="PS50157"/>
    </source>
</evidence>
<dbReference type="AlphaFoldDB" id="A0AAN8X8L0"/>
<evidence type="ECO:0000256" key="6">
    <source>
        <dbReference type="SAM" id="MobiDB-lite"/>
    </source>
</evidence>
<feature type="domain" description="C2H2-type" evidence="7">
    <location>
        <begin position="335"/>
        <end position="362"/>
    </location>
</feature>
<protein>
    <recommendedName>
        <fullName evidence="7">C2H2-type domain-containing protein</fullName>
    </recommendedName>
</protein>
<gene>
    <name evidence="8" type="ORF">SK128_024539</name>
</gene>
<dbReference type="GO" id="GO:0008270">
    <property type="term" value="F:zinc ion binding"/>
    <property type="evidence" value="ECO:0007669"/>
    <property type="project" value="UniProtKB-KW"/>
</dbReference>